<dbReference type="RefSeq" id="WP_079640770.1">
    <property type="nucleotide sequence ID" value="NZ_FUZF01000001.1"/>
</dbReference>
<protein>
    <submittedName>
        <fullName evidence="3">Lipocalin-like domain-containing protein</fullName>
    </submittedName>
</protein>
<dbReference type="OrthoDB" id="709567at2"/>
<keyword evidence="4" id="KW-1185">Reference proteome</keyword>
<evidence type="ECO:0000313" key="4">
    <source>
        <dbReference type="Proteomes" id="UP000190150"/>
    </source>
</evidence>
<name>A0A1T5B3Q8_9SPHI</name>
<evidence type="ECO:0000259" key="2">
    <source>
        <dbReference type="Pfam" id="PF13648"/>
    </source>
</evidence>
<accession>A0A1T5B3Q8</accession>
<keyword evidence="1" id="KW-0732">Signal</keyword>
<evidence type="ECO:0000256" key="1">
    <source>
        <dbReference type="SAM" id="SignalP"/>
    </source>
</evidence>
<feature type="chain" id="PRO_5012978959" evidence="1">
    <location>
        <begin position="21"/>
        <end position="165"/>
    </location>
</feature>
<organism evidence="3 4">
    <name type="scientific">Sphingobacterium nematocida</name>
    <dbReference type="NCBI Taxonomy" id="1513896"/>
    <lineage>
        <taxon>Bacteria</taxon>
        <taxon>Pseudomonadati</taxon>
        <taxon>Bacteroidota</taxon>
        <taxon>Sphingobacteriia</taxon>
        <taxon>Sphingobacteriales</taxon>
        <taxon>Sphingobacteriaceae</taxon>
        <taxon>Sphingobacterium</taxon>
    </lineage>
</organism>
<dbReference type="AlphaFoldDB" id="A0A1T5B3Q8"/>
<dbReference type="EMBL" id="FUZF01000001">
    <property type="protein sequence ID" value="SKB41590.1"/>
    <property type="molecule type" value="Genomic_DNA"/>
</dbReference>
<reference evidence="4" key="1">
    <citation type="submission" date="2017-02" db="EMBL/GenBank/DDBJ databases">
        <authorList>
            <person name="Varghese N."/>
            <person name="Submissions S."/>
        </authorList>
    </citation>
    <scope>NUCLEOTIDE SEQUENCE [LARGE SCALE GENOMIC DNA]</scope>
    <source>
        <strain evidence="4">DSM 24091</strain>
    </source>
</reference>
<feature type="domain" description="Lipocalin-like" evidence="2">
    <location>
        <begin position="28"/>
        <end position="101"/>
    </location>
</feature>
<dbReference type="InterPro" id="IPR024311">
    <property type="entry name" value="Lipocalin-like"/>
</dbReference>
<gene>
    <name evidence="3" type="ORF">SAMN05660841_00424</name>
</gene>
<dbReference type="Proteomes" id="UP000190150">
    <property type="component" value="Unassembled WGS sequence"/>
</dbReference>
<dbReference type="Pfam" id="PF13648">
    <property type="entry name" value="Lipocalin_4"/>
    <property type="match status" value="1"/>
</dbReference>
<evidence type="ECO:0000313" key="3">
    <source>
        <dbReference type="EMBL" id="SKB41590.1"/>
    </source>
</evidence>
<proteinExistence type="predicted"/>
<sequence length="165" mass="19383">MKYLRTIFLLMVVFYSDAIAQEIDTTKLIGVWKLERSGFIEERSEVIKDFNPCQLLRNFVFKLDNTVDYTYYEGDLDTCYAADVETYKWRLNGDTLVVESRGYFGYYLLKMERENELRIQGIEADRVPTGDPLVDKMLNTIHFDVYRKQSKPVGCESCRVVLILK</sequence>
<feature type="signal peptide" evidence="1">
    <location>
        <begin position="1"/>
        <end position="20"/>
    </location>
</feature>